<feature type="region of interest" description="Disordered" evidence="1">
    <location>
        <begin position="1"/>
        <end position="30"/>
    </location>
</feature>
<dbReference type="EMBL" id="MN739667">
    <property type="protein sequence ID" value="QHT19502.1"/>
    <property type="molecule type" value="Genomic_DNA"/>
</dbReference>
<name>A0A6C0DSL0_9ZZZZ</name>
<proteinExistence type="predicted"/>
<accession>A0A6C0DSL0</accession>
<evidence type="ECO:0000256" key="1">
    <source>
        <dbReference type="SAM" id="MobiDB-lite"/>
    </source>
</evidence>
<reference evidence="2" key="1">
    <citation type="journal article" date="2020" name="Nature">
        <title>Giant virus diversity and host interactions through global metagenomics.</title>
        <authorList>
            <person name="Schulz F."/>
            <person name="Roux S."/>
            <person name="Paez-Espino D."/>
            <person name="Jungbluth S."/>
            <person name="Walsh D.A."/>
            <person name="Denef V.J."/>
            <person name="McMahon K.D."/>
            <person name="Konstantinidis K.T."/>
            <person name="Eloe-Fadrosh E.A."/>
            <person name="Kyrpides N.C."/>
            <person name="Woyke T."/>
        </authorList>
    </citation>
    <scope>NUCLEOTIDE SEQUENCE</scope>
    <source>
        <strain evidence="2">GVMAG-M-3300023174-57</strain>
    </source>
</reference>
<evidence type="ECO:0000313" key="2">
    <source>
        <dbReference type="EMBL" id="QHT19502.1"/>
    </source>
</evidence>
<sequence>MPYNGKRWSVGNAGQGAKESRSDTGNNHPETALLLLGHGGEGLAGDTVVIPPGTIVMVKSHSGDVRIFKDLTKDLQRLYDKSNTDYLLDPVKYIEEITTLFGSVAIYREGDVCPNLINSRFISWDYPDRLRVIPSGLIKLPLEEDQTTLNRLATSEVNIPQSMTIGQYFQQRDEPGGVNINTVFRLAVTKNLKPFLPELEKYLAEELRLGPERLLVDGLKNLEQDTTTDVRKMLKSLKAPTVLYFFTCRYMDGHESYVPESVRLGTNATNTIITNRVANRQAPPSGQNANNTHLKQYLRAIGKTSTLKADGSQHLVTDAAMARAVMGFRNRNSNTATRRARVSRIAPEIQQQISESVLQRRLGAKAYANVSRRRGTNNPISIYNDELTHRTAHKDKLNRLKRSFPRLENDFVDKWISVDLDNMSPYVRHEIIEKLRAIKNSYPERAEEIDAATKRAIAANAAASAAEYAREFGE</sequence>
<protein>
    <submittedName>
        <fullName evidence="2">Uncharacterized protein</fullName>
    </submittedName>
</protein>
<dbReference type="AlphaFoldDB" id="A0A6C0DSL0"/>
<organism evidence="2">
    <name type="scientific">viral metagenome</name>
    <dbReference type="NCBI Taxonomy" id="1070528"/>
    <lineage>
        <taxon>unclassified sequences</taxon>
        <taxon>metagenomes</taxon>
        <taxon>organismal metagenomes</taxon>
    </lineage>
</organism>